<evidence type="ECO:0000313" key="5">
    <source>
        <dbReference type="EMBL" id="CAL6069432.1"/>
    </source>
</evidence>
<dbReference type="EMBL" id="CATOUU010000168">
    <property type="protein sequence ID" value="CAI9918842.1"/>
    <property type="molecule type" value="Genomic_DNA"/>
</dbReference>
<dbReference type="GO" id="GO:1990904">
    <property type="term" value="C:ribonucleoprotein complex"/>
    <property type="evidence" value="ECO:0007669"/>
    <property type="project" value="UniProtKB-KW"/>
</dbReference>
<feature type="domain" description="RRM" evidence="2">
    <location>
        <begin position="4"/>
        <end position="88"/>
    </location>
</feature>
<dbReference type="EMBL" id="CAXDID020000278">
    <property type="protein sequence ID" value="CAL6069432.1"/>
    <property type="molecule type" value="Genomic_DNA"/>
</dbReference>
<evidence type="ECO:0000313" key="6">
    <source>
        <dbReference type="EMBL" id="CAL6113312.1"/>
    </source>
</evidence>
<dbReference type="SMART" id="SM00360">
    <property type="entry name" value="RRM"/>
    <property type="match status" value="1"/>
</dbReference>
<comment type="caution">
    <text evidence="3">The sequence shown here is derived from an EMBL/GenBank/DDBJ whole genome shotgun (WGS) entry which is preliminary data.</text>
</comment>
<dbReference type="GO" id="GO:0003723">
    <property type="term" value="F:RNA binding"/>
    <property type="evidence" value="ECO:0007669"/>
    <property type="project" value="UniProtKB-UniRule"/>
</dbReference>
<dbReference type="Proteomes" id="UP001642409">
    <property type="component" value="Unassembled WGS sequence"/>
</dbReference>
<gene>
    <name evidence="5" type="ORF">HINF_LOCUS53973</name>
    <name evidence="3" type="ORF">HINF_LOCUS6487</name>
    <name evidence="6" type="ORF">HINF_LOCUS77448</name>
    <name evidence="4" type="ORF">HINF_LOCUS7975</name>
</gene>
<evidence type="ECO:0000313" key="3">
    <source>
        <dbReference type="EMBL" id="CAI9918842.1"/>
    </source>
</evidence>
<dbReference type="InterPro" id="IPR035979">
    <property type="entry name" value="RBD_domain_sf"/>
</dbReference>
<dbReference type="PROSITE" id="PS50102">
    <property type="entry name" value="RRM"/>
    <property type="match status" value="1"/>
</dbReference>
<keyword evidence="7" id="KW-1185">Reference proteome</keyword>
<dbReference type="SUPFAM" id="SSF54928">
    <property type="entry name" value="RNA-binding domain, RBD"/>
    <property type="match status" value="1"/>
</dbReference>
<dbReference type="Pfam" id="PF00076">
    <property type="entry name" value="RRM_1"/>
    <property type="match status" value="1"/>
</dbReference>
<dbReference type="EMBL" id="CATOUU010000199">
    <property type="protein sequence ID" value="CAI9920330.1"/>
    <property type="molecule type" value="Genomic_DNA"/>
</dbReference>
<evidence type="ECO:0000313" key="7">
    <source>
        <dbReference type="Proteomes" id="UP001642409"/>
    </source>
</evidence>
<reference evidence="5 7" key="2">
    <citation type="submission" date="2024-07" db="EMBL/GenBank/DDBJ databases">
        <authorList>
            <person name="Akdeniz Z."/>
        </authorList>
    </citation>
    <scope>NUCLEOTIDE SEQUENCE [LARGE SCALE GENOMIC DNA]</scope>
</reference>
<proteinExistence type="predicted"/>
<organism evidence="3">
    <name type="scientific">Hexamita inflata</name>
    <dbReference type="NCBI Taxonomy" id="28002"/>
    <lineage>
        <taxon>Eukaryota</taxon>
        <taxon>Metamonada</taxon>
        <taxon>Diplomonadida</taxon>
        <taxon>Hexamitidae</taxon>
        <taxon>Hexamitinae</taxon>
        <taxon>Hexamita</taxon>
    </lineage>
</organism>
<dbReference type="EMBL" id="CAXDID020000762">
    <property type="protein sequence ID" value="CAL6113312.1"/>
    <property type="molecule type" value="Genomic_DNA"/>
</dbReference>
<reference evidence="3" key="1">
    <citation type="submission" date="2023-06" db="EMBL/GenBank/DDBJ databases">
        <authorList>
            <person name="Kurt Z."/>
        </authorList>
    </citation>
    <scope>NUCLEOTIDE SEQUENCE</scope>
</reference>
<accession>A0AA86NFP2</accession>
<dbReference type="InterPro" id="IPR000504">
    <property type="entry name" value="RRM_dom"/>
</dbReference>
<dbReference type="InterPro" id="IPR012677">
    <property type="entry name" value="Nucleotide-bd_a/b_plait_sf"/>
</dbReference>
<evidence type="ECO:0000313" key="4">
    <source>
        <dbReference type="EMBL" id="CAI9920330.1"/>
    </source>
</evidence>
<keyword evidence="3" id="KW-0687">Ribonucleoprotein</keyword>
<keyword evidence="1" id="KW-0694">RNA-binding</keyword>
<sequence length="88" mass="9879">MSTNTAYLKNLPMNVKANELKELLMCIAEQYGPVIEIVVKRNNRSTQAFVTFASFKDLDAFLAQKTIEIDDNVVIIERSKANSSVVKV</sequence>
<evidence type="ECO:0000256" key="1">
    <source>
        <dbReference type="PROSITE-ProRule" id="PRU00176"/>
    </source>
</evidence>
<evidence type="ECO:0000259" key="2">
    <source>
        <dbReference type="PROSITE" id="PS50102"/>
    </source>
</evidence>
<dbReference type="Gene3D" id="3.30.70.330">
    <property type="match status" value="1"/>
</dbReference>
<protein>
    <submittedName>
        <fullName evidence="3">U2 small nuclear ribonucleoprotein B</fullName>
    </submittedName>
    <submittedName>
        <fullName evidence="5">U2_small nuclear ribonucleoprotein B</fullName>
    </submittedName>
</protein>
<name>A0AA86NFP2_9EUKA</name>
<dbReference type="AlphaFoldDB" id="A0AA86NFP2"/>